<feature type="signal peptide" evidence="1">
    <location>
        <begin position="1"/>
        <end position="21"/>
    </location>
</feature>
<reference evidence="2 3" key="1">
    <citation type="journal article" date="2013" name="ISME J.">
        <title>Comparative genomics of pathogenic lineages of Vibrio nigripulchritudo identifies virulence-associated traits.</title>
        <authorList>
            <person name="Goudenege D."/>
            <person name="Labreuche Y."/>
            <person name="Krin E."/>
            <person name="Ansquer D."/>
            <person name="Mangenot S."/>
            <person name="Calteau A."/>
            <person name="Medigue C."/>
            <person name="Mazel D."/>
            <person name="Polz M.F."/>
            <person name="Le Roux F."/>
        </authorList>
    </citation>
    <scope>NUCLEOTIDE SEQUENCE [LARGE SCALE GENOMIC DNA]</scope>
    <source>
        <strain evidence="2 3">SOn1</strain>
    </source>
</reference>
<protein>
    <submittedName>
        <fullName evidence="2">ABC-type phosphate/phosphonate transport system, periplasmic component</fullName>
    </submittedName>
</protein>
<dbReference type="SUPFAM" id="SSF53850">
    <property type="entry name" value="Periplasmic binding protein-like II"/>
    <property type="match status" value="1"/>
</dbReference>
<proteinExistence type="predicted"/>
<dbReference type="Proteomes" id="UP000018211">
    <property type="component" value="Unassembled WGS sequence"/>
</dbReference>
<gene>
    <name evidence="2" type="ORF">VIBNISOn1_1130006</name>
</gene>
<dbReference type="AlphaFoldDB" id="A0AAV2VJ11"/>
<dbReference type="PANTHER" id="PTHR35841">
    <property type="entry name" value="PHOSPHONATES-BINDING PERIPLASMIC PROTEIN"/>
    <property type="match status" value="1"/>
</dbReference>
<dbReference type="PANTHER" id="PTHR35841:SF1">
    <property type="entry name" value="PHOSPHONATES-BINDING PERIPLASMIC PROTEIN"/>
    <property type="match status" value="1"/>
</dbReference>
<dbReference type="CDD" id="cd01071">
    <property type="entry name" value="PBP2_PhnD_like"/>
    <property type="match status" value="1"/>
</dbReference>
<dbReference type="RefSeq" id="WP_004398916.1">
    <property type="nucleotide sequence ID" value="NZ_LK391965.1"/>
</dbReference>
<feature type="chain" id="PRO_5043416241" evidence="1">
    <location>
        <begin position="22"/>
        <end position="273"/>
    </location>
</feature>
<comment type="caution">
    <text evidence="2">The sequence shown here is derived from an EMBL/GenBank/DDBJ whole genome shotgun (WGS) entry which is preliminary data.</text>
</comment>
<name>A0AAV2VJ11_9VIBR</name>
<evidence type="ECO:0000313" key="3">
    <source>
        <dbReference type="Proteomes" id="UP000018211"/>
    </source>
</evidence>
<keyword evidence="1" id="KW-0732">Signal</keyword>
<accession>A0AAV2VJ11</accession>
<dbReference type="EMBL" id="CAOF01000017">
    <property type="protein sequence ID" value="CCO44469.1"/>
    <property type="molecule type" value="Genomic_DNA"/>
</dbReference>
<organism evidence="2 3">
    <name type="scientific">Vibrio nigripulchritudo SOn1</name>
    <dbReference type="NCBI Taxonomy" id="1238450"/>
    <lineage>
        <taxon>Bacteria</taxon>
        <taxon>Pseudomonadati</taxon>
        <taxon>Pseudomonadota</taxon>
        <taxon>Gammaproteobacteria</taxon>
        <taxon>Vibrionales</taxon>
        <taxon>Vibrionaceae</taxon>
        <taxon>Vibrio</taxon>
    </lineage>
</organism>
<evidence type="ECO:0000256" key="1">
    <source>
        <dbReference type="SAM" id="SignalP"/>
    </source>
</evidence>
<dbReference type="Gene3D" id="3.40.190.10">
    <property type="entry name" value="Periplasmic binding protein-like II"/>
    <property type="match status" value="2"/>
</dbReference>
<sequence length="273" mass="30141">MNNFSRGLLLALLGLPVYGQAAEVSFGIVPQQSAKKLAAKWGPIFLYLSEKTGHNITFATAKDIPTFEKRLLNDEYDVAYMNPYHYTVFSQKPGYDAFAKQTNKKIKGIMIVRKDSDITKLAELNTQQLAFPSPAAFAASVLPRAKMSQDGIDFTPNYVSSHDSVYLAVSKGIFPAGGGVYRTFNNTAPEVRESLKVLWDTPGYTPHAFAASPDLDPEILASISKAMVEMSEDPKGKVLLKSVNFKGITQAKDSDWDDVRSLEIKLLDHLLEN</sequence>
<evidence type="ECO:0000313" key="2">
    <source>
        <dbReference type="EMBL" id="CCO44469.1"/>
    </source>
</evidence>
<dbReference type="Pfam" id="PF12974">
    <property type="entry name" value="Phosphonate-bd"/>
    <property type="match status" value="1"/>
</dbReference>